<dbReference type="Gene3D" id="3.40.50.300">
    <property type="entry name" value="P-loop containing nucleotide triphosphate hydrolases"/>
    <property type="match status" value="1"/>
</dbReference>
<evidence type="ECO:0000256" key="5">
    <source>
        <dbReference type="ARBA" id="ARBA00022840"/>
    </source>
</evidence>
<dbReference type="EMBL" id="BMKB01000002">
    <property type="protein sequence ID" value="GGA42788.1"/>
    <property type="molecule type" value="Genomic_DNA"/>
</dbReference>
<dbReference type="OrthoDB" id="9815712at2"/>
<organism evidence="7 8">
    <name type="scientific">Pelagibacterium lentulum</name>
    <dbReference type="NCBI Taxonomy" id="2029865"/>
    <lineage>
        <taxon>Bacteria</taxon>
        <taxon>Pseudomonadati</taxon>
        <taxon>Pseudomonadota</taxon>
        <taxon>Alphaproteobacteria</taxon>
        <taxon>Hyphomicrobiales</taxon>
        <taxon>Devosiaceae</taxon>
        <taxon>Pelagibacterium</taxon>
    </lineage>
</organism>
<dbReference type="InterPro" id="IPR003439">
    <property type="entry name" value="ABC_transporter-like_ATP-bd"/>
</dbReference>
<dbReference type="GO" id="GO:0005524">
    <property type="term" value="F:ATP binding"/>
    <property type="evidence" value="ECO:0007669"/>
    <property type="project" value="UniProtKB-KW"/>
</dbReference>
<dbReference type="PANTHER" id="PTHR43776">
    <property type="entry name" value="TRANSPORT ATP-BINDING PROTEIN"/>
    <property type="match status" value="1"/>
</dbReference>
<evidence type="ECO:0000313" key="7">
    <source>
        <dbReference type="EMBL" id="GGA42788.1"/>
    </source>
</evidence>
<dbReference type="CDD" id="cd03257">
    <property type="entry name" value="ABC_NikE_OppD_transporters"/>
    <property type="match status" value="1"/>
</dbReference>
<sequence length="329" mass="36159">MNVPETNRSDALLTVSGLVKRFPARNGRTVHAVEDVSFEIRRGTTVGLVGESGSGKTTAGRTLLRLIEPTEGQAIFDGVDIFALPEKQMRAYRQRMQIIFQDPFSSLNPRMRVEAIIGEALDACNFPKGERRKARIGELLTLVGLQPEHGRRFPHEFSGGQRQRIGIARALAVEPEFVVADEPVSALDVSVQAQVLNLLSDLQQRLGLTLLFIAHDLSVVEYLCDEVVVMYLGRIMERGPARAVYGSPRHPYTKALLATAPVPDPTRKRTRVPLQGDIPSPIDPPSGCVFRTRCPHAIDACAQTVPQAEHIGENHHVACIRQSELAVAS</sequence>
<dbReference type="FunFam" id="3.40.50.300:FF:000016">
    <property type="entry name" value="Oligopeptide ABC transporter ATP-binding component"/>
    <property type="match status" value="1"/>
</dbReference>
<keyword evidence="5 7" id="KW-0067">ATP-binding</keyword>
<evidence type="ECO:0000256" key="3">
    <source>
        <dbReference type="ARBA" id="ARBA00022448"/>
    </source>
</evidence>
<accession>A0A916VW43</accession>
<dbReference type="NCBIfam" id="TIGR01727">
    <property type="entry name" value="oligo_HPY"/>
    <property type="match status" value="1"/>
</dbReference>
<dbReference type="InterPro" id="IPR013563">
    <property type="entry name" value="Oligopep_ABC_C"/>
</dbReference>
<keyword evidence="3" id="KW-0813">Transport</keyword>
<evidence type="ECO:0000256" key="1">
    <source>
        <dbReference type="ARBA" id="ARBA00004417"/>
    </source>
</evidence>
<dbReference type="AlphaFoldDB" id="A0A916VW43"/>
<dbReference type="InterPro" id="IPR017871">
    <property type="entry name" value="ABC_transporter-like_CS"/>
</dbReference>
<comment type="caution">
    <text evidence="7">The sequence shown here is derived from an EMBL/GenBank/DDBJ whole genome shotgun (WGS) entry which is preliminary data.</text>
</comment>
<dbReference type="GO" id="GO:0015833">
    <property type="term" value="P:peptide transport"/>
    <property type="evidence" value="ECO:0007669"/>
    <property type="project" value="InterPro"/>
</dbReference>
<dbReference type="SUPFAM" id="SSF52540">
    <property type="entry name" value="P-loop containing nucleoside triphosphate hydrolases"/>
    <property type="match status" value="1"/>
</dbReference>
<dbReference type="PANTHER" id="PTHR43776:SF7">
    <property type="entry name" value="D,D-DIPEPTIDE TRANSPORT ATP-BINDING PROTEIN DDPF-RELATED"/>
    <property type="match status" value="1"/>
</dbReference>
<evidence type="ECO:0000256" key="2">
    <source>
        <dbReference type="ARBA" id="ARBA00005417"/>
    </source>
</evidence>
<keyword evidence="8" id="KW-1185">Reference proteome</keyword>
<dbReference type="GO" id="GO:0016887">
    <property type="term" value="F:ATP hydrolysis activity"/>
    <property type="evidence" value="ECO:0007669"/>
    <property type="project" value="InterPro"/>
</dbReference>
<dbReference type="Pfam" id="PF08352">
    <property type="entry name" value="oligo_HPY"/>
    <property type="match status" value="1"/>
</dbReference>
<dbReference type="PROSITE" id="PS50893">
    <property type="entry name" value="ABC_TRANSPORTER_2"/>
    <property type="match status" value="1"/>
</dbReference>
<dbReference type="GO" id="GO:0005886">
    <property type="term" value="C:plasma membrane"/>
    <property type="evidence" value="ECO:0007669"/>
    <property type="project" value="UniProtKB-SubCell"/>
</dbReference>
<dbReference type="InterPro" id="IPR027417">
    <property type="entry name" value="P-loop_NTPase"/>
</dbReference>
<protein>
    <submittedName>
        <fullName evidence="7">ABC transporter ATP-binding protein</fullName>
    </submittedName>
</protein>
<keyword evidence="4" id="KW-0547">Nucleotide-binding</keyword>
<comment type="similarity">
    <text evidence="2">Belongs to the ABC transporter superfamily.</text>
</comment>
<gene>
    <name evidence="7" type="ORF">GCM10011499_10420</name>
</gene>
<dbReference type="SMART" id="SM00382">
    <property type="entry name" value="AAA"/>
    <property type="match status" value="1"/>
</dbReference>
<reference evidence="7 8" key="1">
    <citation type="journal article" date="2014" name="Int. J. Syst. Evol. Microbiol.">
        <title>Complete genome sequence of Corynebacterium casei LMG S-19264T (=DSM 44701T), isolated from a smear-ripened cheese.</title>
        <authorList>
            <consortium name="US DOE Joint Genome Institute (JGI-PGF)"/>
            <person name="Walter F."/>
            <person name="Albersmeier A."/>
            <person name="Kalinowski J."/>
            <person name="Ruckert C."/>
        </authorList>
    </citation>
    <scope>NUCLEOTIDE SEQUENCE [LARGE SCALE GENOMIC DNA]</scope>
    <source>
        <strain evidence="7 8">CGMCC 1.15896</strain>
    </source>
</reference>
<proteinExistence type="inferred from homology"/>
<feature type="domain" description="ABC transporter" evidence="6">
    <location>
        <begin position="13"/>
        <end position="257"/>
    </location>
</feature>
<comment type="subcellular location">
    <subcellularLocation>
        <location evidence="1">Cell inner membrane</location>
        <topology evidence="1">Peripheral membrane protein</topology>
    </subcellularLocation>
</comment>
<dbReference type="GO" id="GO:0055085">
    <property type="term" value="P:transmembrane transport"/>
    <property type="evidence" value="ECO:0007669"/>
    <property type="project" value="UniProtKB-ARBA"/>
</dbReference>
<name>A0A916VW43_9HYPH</name>
<evidence type="ECO:0000259" key="6">
    <source>
        <dbReference type="PROSITE" id="PS50893"/>
    </source>
</evidence>
<dbReference type="Pfam" id="PF00005">
    <property type="entry name" value="ABC_tran"/>
    <property type="match status" value="1"/>
</dbReference>
<dbReference type="RefSeq" id="WP_127072604.1">
    <property type="nucleotide sequence ID" value="NZ_BMKB01000002.1"/>
</dbReference>
<dbReference type="PROSITE" id="PS00211">
    <property type="entry name" value="ABC_TRANSPORTER_1"/>
    <property type="match status" value="1"/>
</dbReference>
<evidence type="ECO:0000256" key="4">
    <source>
        <dbReference type="ARBA" id="ARBA00022741"/>
    </source>
</evidence>
<dbReference type="Proteomes" id="UP000596977">
    <property type="component" value="Unassembled WGS sequence"/>
</dbReference>
<dbReference type="InterPro" id="IPR003593">
    <property type="entry name" value="AAA+_ATPase"/>
</dbReference>
<evidence type="ECO:0000313" key="8">
    <source>
        <dbReference type="Proteomes" id="UP000596977"/>
    </source>
</evidence>
<dbReference type="InterPro" id="IPR050319">
    <property type="entry name" value="ABC_transp_ATP-bind"/>
</dbReference>